<evidence type="ECO:0000313" key="9">
    <source>
        <dbReference type="EMBL" id="QDE38323.1"/>
    </source>
</evidence>
<reference evidence="9 10" key="1">
    <citation type="submission" date="2019-06" db="EMBL/GenBank/DDBJ databases">
        <title>A complete genome sequence for Luteibacter pinisoli MAH-14.</title>
        <authorList>
            <person name="Baltrus D.A."/>
        </authorList>
    </citation>
    <scope>NUCLEOTIDE SEQUENCE [LARGE SCALE GENOMIC DNA]</scope>
    <source>
        <strain evidence="9 10">MAH-14</strain>
    </source>
</reference>
<evidence type="ECO:0000256" key="3">
    <source>
        <dbReference type="ARBA" id="ARBA00022692"/>
    </source>
</evidence>
<sequence length="299" mass="32647">MEHDEVYLIDMWRLVRRQRWWFVGAFAIVLALVAGYLATAKRQWEVDAWIQIGQVGPTPTGQDPKVESLLRVMERLKTDAFKDEVLSGLGLPLKGPEASLYRGSLKLDPQPYANLLHITVRAYSPNDARQLALATVDRLHTIHRGIGAAPLRAAYQRLAEIDNELSSALADRARLREEAGAAHAEGALASFSLAGTDQGIRDLQQARNEISTRLEANYTFETTMPWPVHVSENPVAPMVPLVAGLGVLGGLFLGVLAAIAADARRRSTRAPVVGTHWAGNRHGGEHDEYTARPGSADAA</sequence>
<dbReference type="InterPro" id="IPR003856">
    <property type="entry name" value="LPS_length_determ_N"/>
</dbReference>
<evidence type="ECO:0000259" key="8">
    <source>
        <dbReference type="Pfam" id="PF02706"/>
    </source>
</evidence>
<keyword evidence="3 7" id="KW-0812">Transmembrane</keyword>
<keyword evidence="2" id="KW-1003">Cell membrane</keyword>
<organism evidence="9 10">
    <name type="scientific">Luteibacter pinisoli</name>
    <dbReference type="NCBI Taxonomy" id="2589080"/>
    <lineage>
        <taxon>Bacteria</taxon>
        <taxon>Pseudomonadati</taxon>
        <taxon>Pseudomonadota</taxon>
        <taxon>Gammaproteobacteria</taxon>
        <taxon>Lysobacterales</taxon>
        <taxon>Rhodanobacteraceae</taxon>
        <taxon>Luteibacter</taxon>
    </lineage>
</organism>
<evidence type="ECO:0000256" key="7">
    <source>
        <dbReference type="SAM" id="Phobius"/>
    </source>
</evidence>
<dbReference type="AlphaFoldDB" id="A0A4Y5Z1N4"/>
<evidence type="ECO:0000256" key="5">
    <source>
        <dbReference type="ARBA" id="ARBA00023136"/>
    </source>
</evidence>
<dbReference type="OrthoDB" id="6006748at2"/>
<keyword evidence="10" id="KW-1185">Reference proteome</keyword>
<keyword evidence="4 7" id="KW-1133">Transmembrane helix</keyword>
<evidence type="ECO:0000256" key="6">
    <source>
        <dbReference type="SAM" id="MobiDB-lite"/>
    </source>
</evidence>
<dbReference type="Proteomes" id="UP000316093">
    <property type="component" value="Chromosome"/>
</dbReference>
<name>A0A4Y5Z1N4_9GAMM</name>
<dbReference type="PANTHER" id="PTHR32309">
    <property type="entry name" value="TYROSINE-PROTEIN KINASE"/>
    <property type="match status" value="1"/>
</dbReference>
<feature type="transmembrane region" description="Helical" evidence="7">
    <location>
        <begin position="238"/>
        <end position="261"/>
    </location>
</feature>
<dbReference type="GO" id="GO:0005886">
    <property type="term" value="C:plasma membrane"/>
    <property type="evidence" value="ECO:0007669"/>
    <property type="project" value="UniProtKB-SubCell"/>
</dbReference>
<evidence type="ECO:0000256" key="1">
    <source>
        <dbReference type="ARBA" id="ARBA00004651"/>
    </source>
</evidence>
<protein>
    <recommendedName>
        <fullName evidence="8">Polysaccharide chain length determinant N-terminal domain-containing protein</fullName>
    </recommendedName>
</protein>
<gene>
    <name evidence="9" type="ORF">FIV34_03460</name>
</gene>
<dbReference type="RefSeq" id="WP_139979709.1">
    <property type="nucleotide sequence ID" value="NZ_CP041046.1"/>
</dbReference>
<feature type="transmembrane region" description="Helical" evidence="7">
    <location>
        <begin position="20"/>
        <end position="38"/>
    </location>
</feature>
<dbReference type="Pfam" id="PF02706">
    <property type="entry name" value="Wzz"/>
    <property type="match status" value="1"/>
</dbReference>
<accession>A0A4Y5Z1N4</accession>
<dbReference type="KEGG" id="lpy:FIV34_03460"/>
<feature type="region of interest" description="Disordered" evidence="6">
    <location>
        <begin position="278"/>
        <end position="299"/>
    </location>
</feature>
<dbReference type="EMBL" id="CP041046">
    <property type="protein sequence ID" value="QDE38323.1"/>
    <property type="molecule type" value="Genomic_DNA"/>
</dbReference>
<dbReference type="GO" id="GO:0004713">
    <property type="term" value="F:protein tyrosine kinase activity"/>
    <property type="evidence" value="ECO:0007669"/>
    <property type="project" value="TreeGrafter"/>
</dbReference>
<keyword evidence="5 7" id="KW-0472">Membrane</keyword>
<comment type="subcellular location">
    <subcellularLocation>
        <location evidence="1">Cell membrane</location>
        <topology evidence="1">Multi-pass membrane protein</topology>
    </subcellularLocation>
</comment>
<dbReference type="InterPro" id="IPR050445">
    <property type="entry name" value="Bact_polysacc_biosynth/exp"/>
</dbReference>
<evidence type="ECO:0000313" key="10">
    <source>
        <dbReference type="Proteomes" id="UP000316093"/>
    </source>
</evidence>
<proteinExistence type="predicted"/>
<feature type="domain" description="Polysaccharide chain length determinant N-terminal" evidence="8">
    <location>
        <begin position="5"/>
        <end position="66"/>
    </location>
</feature>
<evidence type="ECO:0000256" key="2">
    <source>
        <dbReference type="ARBA" id="ARBA00022475"/>
    </source>
</evidence>
<evidence type="ECO:0000256" key="4">
    <source>
        <dbReference type="ARBA" id="ARBA00022989"/>
    </source>
</evidence>
<dbReference type="PANTHER" id="PTHR32309:SF13">
    <property type="entry name" value="FERRIC ENTEROBACTIN TRANSPORT PROTEIN FEPE"/>
    <property type="match status" value="1"/>
</dbReference>